<feature type="domain" description="Trematode PH-like" evidence="1">
    <location>
        <begin position="28"/>
        <end position="157"/>
    </location>
</feature>
<dbReference type="WBParaSite" id="TREG1_22860.1">
    <property type="protein sequence ID" value="TREG1_22860.1"/>
    <property type="gene ID" value="TREG1_22860"/>
</dbReference>
<dbReference type="OrthoDB" id="6240310at2759"/>
<dbReference type="Proteomes" id="UP000050795">
    <property type="component" value="Unassembled WGS sequence"/>
</dbReference>
<dbReference type="Pfam" id="PF25356">
    <property type="entry name" value="PH_trem"/>
    <property type="match status" value="1"/>
</dbReference>
<evidence type="ECO:0000313" key="3">
    <source>
        <dbReference type="WBParaSite" id="TREG1_22860.1"/>
    </source>
</evidence>
<organism evidence="2 3">
    <name type="scientific">Trichobilharzia regenti</name>
    <name type="common">Nasal bird schistosome</name>
    <dbReference type="NCBI Taxonomy" id="157069"/>
    <lineage>
        <taxon>Eukaryota</taxon>
        <taxon>Metazoa</taxon>
        <taxon>Spiralia</taxon>
        <taxon>Lophotrochozoa</taxon>
        <taxon>Platyhelminthes</taxon>
        <taxon>Trematoda</taxon>
        <taxon>Digenea</taxon>
        <taxon>Strigeidida</taxon>
        <taxon>Schistosomatoidea</taxon>
        <taxon>Schistosomatidae</taxon>
        <taxon>Trichobilharzia</taxon>
    </lineage>
</organism>
<accession>A0A183VN03</accession>
<reference evidence="2" key="1">
    <citation type="submission" date="2022-06" db="EMBL/GenBank/DDBJ databases">
        <authorList>
            <person name="Berger JAMES D."/>
            <person name="Berger JAMES D."/>
        </authorList>
    </citation>
    <scope>NUCLEOTIDE SEQUENCE [LARGE SCALE GENOMIC DNA]</scope>
</reference>
<proteinExistence type="predicted"/>
<name>A0A183VN03_TRIRE</name>
<sequence length="504" mass="58336">MSLSYPNSNDNLNKSGGIYEYRSIDRKTRQVLFFECDLSCIKQTFLKRSEKFTEQRANHLLEKYIQKHRKTRCTAYFLIDRIRFQRRRPIDIRPFRKEVIYREIKHFFVFPNYPEVFMICIVDENKNKRSYESFECTSSDIVSTVCGLTYKASIDTHNILRDTLSIRQISISSRSSTTDHNSIQELDDSTFNSSASVAYANENMALDFVRSTEGISSDHNGDNMKNDPIYFDNDGNDDYADGHEEIDQILSSELNSNYERKQSKIKELKSPSNISSSIYSPKRICSQLDSSYALCSNENSFASRRMSATKNNVIYDCSVHKTLPVCTKNKVTHLNVPGDKAKYSKQKLSNFMPLSSTSSEDYDFNEKQDISQMHRNKNSITSTSRRRSLIPNLELNQSSMYDTCIRKKTVTIAQSNNIFRYNSDVNLYQDDAVLRDDENDNNVLRKSKSYMDIRSGDVTYLGFDPIVGIRINNKGPLYMYMARYDGDRLTPPCNCSDLKHFTLK</sequence>
<dbReference type="InterPro" id="IPR057376">
    <property type="entry name" value="PH_trem"/>
</dbReference>
<reference evidence="3" key="2">
    <citation type="submission" date="2023-11" db="UniProtKB">
        <authorList>
            <consortium name="WormBaseParasite"/>
        </authorList>
    </citation>
    <scope>IDENTIFICATION</scope>
</reference>
<keyword evidence="2" id="KW-1185">Reference proteome</keyword>
<evidence type="ECO:0000313" key="2">
    <source>
        <dbReference type="Proteomes" id="UP000050795"/>
    </source>
</evidence>
<protein>
    <submittedName>
        <fullName evidence="3">SET domain-containing protein</fullName>
    </submittedName>
</protein>
<evidence type="ECO:0000259" key="1">
    <source>
        <dbReference type="Pfam" id="PF25356"/>
    </source>
</evidence>
<dbReference type="AlphaFoldDB" id="A0A183VN03"/>